<keyword evidence="3" id="KW-0998">Cell outer membrane</keyword>
<feature type="signal peptide" evidence="4">
    <location>
        <begin position="1"/>
        <end position="26"/>
    </location>
</feature>
<dbReference type="InterPro" id="IPR008969">
    <property type="entry name" value="CarboxyPept-like_regulatory"/>
</dbReference>
<evidence type="ECO:0000256" key="2">
    <source>
        <dbReference type="ARBA" id="ARBA00023136"/>
    </source>
</evidence>
<comment type="caution">
    <text evidence="6">The sequence shown here is derived from an EMBL/GenBank/DDBJ whole genome shotgun (WGS) entry which is preliminary data.</text>
</comment>
<evidence type="ECO:0000313" key="7">
    <source>
        <dbReference type="Proteomes" id="UP000248198"/>
    </source>
</evidence>
<comment type="subcellular location">
    <subcellularLocation>
        <location evidence="1">Cell outer membrane</location>
    </subcellularLocation>
</comment>
<dbReference type="OrthoDB" id="9803050at2"/>
<dbReference type="InterPro" id="IPR037066">
    <property type="entry name" value="Plug_dom_sf"/>
</dbReference>
<keyword evidence="2" id="KW-0472">Membrane</keyword>
<evidence type="ECO:0000259" key="5">
    <source>
        <dbReference type="Pfam" id="PF07715"/>
    </source>
</evidence>
<dbReference type="Gene3D" id="2.60.40.1120">
    <property type="entry name" value="Carboxypeptidase-like, regulatory domain"/>
    <property type="match status" value="1"/>
</dbReference>
<evidence type="ECO:0000256" key="4">
    <source>
        <dbReference type="SAM" id="SignalP"/>
    </source>
</evidence>
<dbReference type="AlphaFoldDB" id="A0A318UAL1"/>
<dbReference type="Pfam" id="PF07715">
    <property type="entry name" value="Plug"/>
    <property type="match status" value="1"/>
</dbReference>
<accession>A0A318UAL1</accession>
<name>A0A318UAL1_9SPHI</name>
<dbReference type="Gene3D" id="2.170.130.10">
    <property type="entry name" value="TonB-dependent receptor, plug domain"/>
    <property type="match status" value="1"/>
</dbReference>
<evidence type="ECO:0000313" key="6">
    <source>
        <dbReference type="EMBL" id="PYF72621.1"/>
    </source>
</evidence>
<feature type="chain" id="PRO_5016466342" evidence="4">
    <location>
        <begin position="27"/>
        <end position="877"/>
    </location>
</feature>
<organism evidence="6 7">
    <name type="scientific">Pedobacter nutrimenti</name>
    <dbReference type="NCBI Taxonomy" id="1241337"/>
    <lineage>
        <taxon>Bacteria</taxon>
        <taxon>Pseudomonadati</taxon>
        <taxon>Bacteroidota</taxon>
        <taxon>Sphingobacteriia</taxon>
        <taxon>Sphingobacteriales</taxon>
        <taxon>Sphingobacteriaceae</taxon>
        <taxon>Pedobacter</taxon>
    </lineage>
</organism>
<reference evidence="6 7" key="1">
    <citation type="submission" date="2018-06" db="EMBL/GenBank/DDBJ databases">
        <title>Genomic Encyclopedia of Archaeal and Bacterial Type Strains, Phase II (KMG-II): from individual species to whole genera.</title>
        <authorList>
            <person name="Goeker M."/>
        </authorList>
    </citation>
    <scope>NUCLEOTIDE SEQUENCE [LARGE SCALE GENOMIC DNA]</scope>
    <source>
        <strain evidence="6 7">DSM 27372</strain>
    </source>
</reference>
<dbReference type="Proteomes" id="UP000248198">
    <property type="component" value="Unassembled WGS sequence"/>
</dbReference>
<feature type="domain" description="TonB-dependent receptor plug" evidence="5">
    <location>
        <begin position="247"/>
        <end position="325"/>
    </location>
</feature>
<dbReference type="GO" id="GO:0009279">
    <property type="term" value="C:cell outer membrane"/>
    <property type="evidence" value="ECO:0007669"/>
    <property type="project" value="UniProtKB-SubCell"/>
</dbReference>
<evidence type="ECO:0000256" key="1">
    <source>
        <dbReference type="ARBA" id="ARBA00004442"/>
    </source>
</evidence>
<dbReference type="EMBL" id="QKLU01000006">
    <property type="protein sequence ID" value="PYF72621.1"/>
    <property type="molecule type" value="Genomic_DNA"/>
</dbReference>
<gene>
    <name evidence="6" type="ORF">B0O44_106276</name>
</gene>
<proteinExistence type="predicted"/>
<dbReference type="SUPFAM" id="SSF56935">
    <property type="entry name" value="Porins"/>
    <property type="match status" value="1"/>
</dbReference>
<protein>
    <submittedName>
        <fullName evidence="6">Outer membrane receptor protein involved in Fe transport</fullName>
    </submittedName>
</protein>
<keyword evidence="4" id="KW-0732">Signal</keyword>
<dbReference type="InterPro" id="IPR012910">
    <property type="entry name" value="Plug_dom"/>
</dbReference>
<dbReference type="InterPro" id="IPR036942">
    <property type="entry name" value="Beta-barrel_TonB_sf"/>
</dbReference>
<dbReference type="RefSeq" id="WP_110833585.1">
    <property type="nucleotide sequence ID" value="NZ_QKLU01000006.1"/>
</dbReference>
<dbReference type="Pfam" id="PF13715">
    <property type="entry name" value="CarbopepD_reg_2"/>
    <property type="match status" value="1"/>
</dbReference>
<keyword evidence="6" id="KW-0675">Receptor</keyword>
<keyword evidence="7" id="KW-1185">Reference proteome</keyword>
<dbReference type="Gene3D" id="2.40.170.20">
    <property type="entry name" value="TonB-dependent receptor, beta-barrel domain"/>
    <property type="match status" value="1"/>
</dbReference>
<sequence length="877" mass="99179">MDKPEPKWFFYLILCICLGLQLKAQAQGPLEKKISINLNNENLKTALDKITALSGVKFTYNEQVAKSNVKTTINANNKKLKEILTELFADKPYSFTVLDKEIFIRFDPSKVKKSEAGSAADRDSGHGNFTLSGFIKSQKTGETLIAATMKVAGSSQSTWSNEYGFYSLTLPSGSYYVEVKAVGFKKYHAQIDLVNNTNLSINMEEDVQELETVNITSSSQRREIENTQMGTDRLSMNDTKDVPVVFGERDLIKTIQLLPGVKTGGEGDGGFYVRGGSMDQNMILLDEAPVYNTSHLFGFFSTFNTDAVKNVTLYKGDIPAQYGGGLSSVLDVKLNDGNNQKFGVSGGIGLIAGRLNVEGPIQKGKSSFLISARRTYIDMFLRLSDDPDVKNSSVYFFDVNAKMNYILGEKDRIFISGYLGKDLLDVQGLNGIRWGNRTGTFRWNHIWNRKLFSNTSFIYSNYDYIIKSGGRESSLSVFSQIRDFSLKEDLQWYLNERNSLSFGFSSTYHQIKPGEVRADGDNGYIPRKLQSRYALENAVYASNIWKVSDVLTVNYGLRVSAFSIFGKGDYSRVDQGKVIETLSYKSGSLVKTYFNFEPRISAATQLDETSSVKLSYTRNAQNLHLISNSASTMPTDRWIASTVSIKPEISNQFSLGYYKSLMENELDFTVEAYYKNLKNQIDYKNGADVFTTQPIESMLLFGVGRAYGLEFSLKKKIGRLSGWLSYTLSKSERKIDGINNNLWYNSRQDKTHDLSLVTTYQLSPKWKLSANWVFSTGNAVTFPVGKYNIIDQNYFYYVNRNADRMPNYHRLDVGALWLLKQSKKFSSELSFSVYNVYGRQNAYQILFKEQENDPTKTEVIRRSVFGFIPSVSYNFKF</sequence>
<evidence type="ECO:0000256" key="3">
    <source>
        <dbReference type="ARBA" id="ARBA00023237"/>
    </source>
</evidence>
<dbReference type="SUPFAM" id="SSF49464">
    <property type="entry name" value="Carboxypeptidase regulatory domain-like"/>
    <property type="match status" value="1"/>
</dbReference>